<accession>F6EYC0</accession>
<dbReference type="Gene3D" id="3.40.91.10">
    <property type="match status" value="1"/>
</dbReference>
<evidence type="ECO:0000313" key="2">
    <source>
        <dbReference type="Proteomes" id="UP000007150"/>
    </source>
</evidence>
<keyword evidence="1" id="KW-0255">Endonuclease</keyword>
<dbReference type="GO" id="GO:0004519">
    <property type="term" value="F:endonuclease activity"/>
    <property type="evidence" value="ECO:0007669"/>
    <property type="project" value="UniProtKB-KW"/>
</dbReference>
<reference evidence="1 2" key="1">
    <citation type="submission" date="2011-05" db="EMBL/GenBank/DDBJ databases">
        <title>Complete sequence of chromosome 1 of Sphingobium chlorophenolicum L-1.</title>
        <authorList>
            <consortium name="US DOE Joint Genome Institute"/>
            <person name="Lucas S."/>
            <person name="Han J."/>
            <person name="Lapidus A."/>
            <person name="Cheng J.-F."/>
            <person name="Goodwin L."/>
            <person name="Pitluck S."/>
            <person name="Peters L."/>
            <person name="Daligault H."/>
            <person name="Han C."/>
            <person name="Tapia R."/>
            <person name="Land M."/>
            <person name="Hauser L."/>
            <person name="Kyrpides N."/>
            <person name="Ivanova N."/>
            <person name="Pagani I."/>
            <person name="Turner P."/>
            <person name="Copley S."/>
            <person name="Woyke T."/>
        </authorList>
    </citation>
    <scope>NUCLEOTIDE SEQUENCE [LARGE SCALE GENOMIC DNA]</scope>
    <source>
        <strain evidence="1 2">L-1</strain>
    </source>
</reference>
<dbReference type="AlphaFoldDB" id="F6EYC0"/>
<organism evidence="1 2">
    <name type="scientific">Sphingobium chlorophenolicum L-1</name>
    <dbReference type="NCBI Taxonomy" id="690566"/>
    <lineage>
        <taxon>Bacteria</taxon>
        <taxon>Pseudomonadati</taxon>
        <taxon>Pseudomonadota</taxon>
        <taxon>Alphaproteobacteria</taxon>
        <taxon>Sphingomonadales</taxon>
        <taxon>Sphingomonadaceae</taxon>
        <taxon>Sphingobium</taxon>
    </lineage>
</organism>
<dbReference type="Pfam" id="PF07832">
    <property type="entry name" value="Bse634I"/>
    <property type="match status" value="1"/>
</dbReference>
<gene>
    <name evidence="1" type="ORF">Sphch_2412</name>
</gene>
<name>F6EYC0_SPHCR</name>
<dbReference type="KEGG" id="sch:Sphch_2412"/>
<keyword evidence="1" id="KW-0378">Hydrolase</keyword>
<dbReference type="InterPro" id="IPR011335">
    <property type="entry name" value="Restrct_endonuc-II-like"/>
</dbReference>
<proteinExistence type="predicted"/>
<protein>
    <submittedName>
        <fullName evidence="1">Cfr10I/Bse634I restriction endonuclease</fullName>
    </submittedName>
</protein>
<dbReference type="RefSeq" id="WP_013848313.1">
    <property type="nucleotide sequence ID" value="NC_015593.1"/>
</dbReference>
<dbReference type="InterPro" id="IPR012415">
    <property type="entry name" value="Restrct_endonuc_II_Cfr10I"/>
</dbReference>
<keyword evidence="2" id="KW-1185">Reference proteome</keyword>
<dbReference type="HOGENOM" id="CLU_855012_0_0_5"/>
<dbReference type="SUPFAM" id="SSF52980">
    <property type="entry name" value="Restriction endonuclease-like"/>
    <property type="match status" value="1"/>
</dbReference>
<dbReference type="EMBL" id="CP002798">
    <property type="protein sequence ID" value="AEG50073.1"/>
    <property type="molecule type" value="Genomic_DNA"/>
</dbReference>
<evidence type="ECO:0000313" key="1">
    <source>
        <dbReference type="EMBL" id="AEG50073.1"/>
    </source>
</evidence>
<keyword evidence="1" id="KW-0540">Nuclease</keyword>
<dbReference type="Proteomes" id="UP000007150">
    <property type="component" value="Chromosome 1"/>
</dbReference>
<sequence length="325" mass="35837">MLDLRNAPVRNRSTTFRIAQDNLIGCAFGDFVPGCEGDPDPDRTFAFYRTQARNNMLAAAAINFPAVGTLAAFNAADIQGQAWGKVAGDMYEILEAAALWNAAAAWNQYMDSGAWPIDSTFVQPPRSIATPMRRVAIVELPRGYDSIRLLTPAARATYEAFQQALESHGMQLKLSSPDIVGLRIPDPMPSGYAQFLQPLPDLSPTNLLKLQRAHADIEGTIEGRNFLFAIAVKTSTRSDRLYQPLFEANVLKFIIGFVLRGSALKFHVHMEDFEGANVRQAYTAASLYSLMLGGDFARAVDHLYQAKKPRDTAQAILDTFPEYAI</sequence>
<dbReference type="REBASE" id="36429">
    <property type="entry name" value="SchL1ORF2414P"/>
</dbReference>